<dbReference type="InterPro" id="IPR016185">
    <property type="entry name" value="PreATP-grasp_dom_sf"/>
</dbReference>
<dbReference type="PIRSF" id="PIRSF039102">
    <property type="entry name" value="Ddl/VanB"/>
    <property type="match status" value="1"/>
</dbReference>
<evidence type="ECO:0000256" key="3">
    <source>
        <dbReference type="ARBA" id="ARBA00010871"/>
    </source>
</evidence>
<keyword evidence="10 14" id="KW-0133">Cell shape</keyword>
<feature type="active site" evidence="15">
    <location>
        <position position="298"/>
    </location>
</feature>
<evidence type="ECO:0000256" key="10">
    <source>
        <dbReference type="ARBA" id="ARBA00022960"/>
    </source>
</evidence>
<comment type="pathway">
    <text evidence="14">Cell wall biogenesis; peptidoglycan biosynthesis.</text>
</comment>
<evidence type="ECO:0000256" key="13">
    <source>
        <dbReference type="ARBA" id="ARBA00047614"/>
    </source>
</evidence>
<evidence type="ECO:0000256" key="16">
    <source>
        <dbReference type="PIRSR" id="PIRSR039102-3"/>
    </source>
</evidence>
<dbReference type="GO" id="GO:0005524">
    <property type="term" value="F:ATP binding"/>
    <property type="evidence" value="ECO:0007669"/>
    <property type="project" value="UniProtKB-UniRule"/>
</dbReference>
<comment type="subcellular location">
    <subcellularLocation>
        <location evidence="2 14">Cytoplasm</location>
    </subcellularLocation>
</comment>
<evidence type="ECO:0000313" key="20">
    <source>
        <dbReference type="Proteomes" id="UP000187464"/>
    </source>
</evidence>
<keyword evidence="20" id="KW-1185">Reference proteome</keyword>
<gene>
    <name evidence="14 19" type="primary">ddl</name>
    <name evidence="19" type="ORF">PSM36_2393</name>
</gene>
<evidence type="ECO:0000256" key="14">
    <source>
        <dbReference type="HAMAP-Rule" id="MF_00047"/>
    </source>
</evidence>
<dbReference type="NCBIfam" id="TIGR01205">
    <property type="entry name" value="D_ala_D_alaTIGR"/>
    <property type="match status" value="1"/>
</dbReference>
<comment type="cofactor">
    <cofactor evidence="1">
        <name>Mn(2+)</name>
        <dbReference type="ChEBI" id="CHEBI:29035"/>
    </cofactor>
</comment>
<evidence type="ECO:0000256" key="5">
    <source>
        <dbReference type="ARBA" id="ARBA00022490"/>
    </source>
</evidence>
<feature type="binding site" evidence="16">
    <location>
        <position position="275"/>
    </location>
    <ligand>
        <name>Mg(2+)</name>
        <dbReference type="ChEBI" id="CHEBI:18420"/>
        <label>1</label>
    </ligand>
</feature>
<dbReference type="EMBL" id="LT605205">
    <property type="protein sequence ID" value="SCD21197.1"/>
    <property type="molecule type" value="Genomic_DNA"/>
</dbReference>
<accession>A0A1R3T9C0</accession>
<evidence type="ECO:0000256" key="7">
    <source>
        <dbReference type="ARBA" id="ARBA00022723"/>
    </source>
</evidence>
<dbReference type="SUPFAM" id="SSF52440">
    <property type="entry name" value="PreATP-grasp domain"/>
    <property type="match status" value="1"/>
</dbReference>
<evidence type="ECO:0000256" key="17">
    <source>
        <dbReference type="PROSITE-ProRule" id="PRU00409"/>
    </source>
</evidence>
<feature type="active site" evidence="15">
    <location>
        <position position="15"/>
    </location>
</feature>
<keyword evidence="16" id="KW-0464">Manganese</keyword>
<dbReference type="NCBIfam" id="NF002378">
    <property type="entry name" value="PRK01372.1"/>
    <property type="match status" value="1"/>
</dbReference>
<evidence type="ECO:0000256" key="11">
    <source>
        <dbReference type="ARBA" id="ARBA00022984"/>
    </source>
</evidence>
<feature type="active site" evidence="15">
    <location>
        <position position="165"/>
    </location>
</feature>
<evidence type="ECO:0000256" key="4">
    <source>
        <dbReference type="ARBA" id="ARBA00012216"/>
    </source>
</evidence>
<dbReference type="PROSITE" id="PS00843">
    <property type="entry name" value="DALA_DALA_LIGASE_1"/>
    <property type="match status" value="1"/>
</dbReference>
<evidence type="ECO:0000256" key="1">
    <source>
        <dbReference type="ARBA" id="ARBA00001936"/>
    </source>
</evidence>
<dbReference type="InterPro" id="IPR011095">
    <property type="entry name" value="Dala_Dala_lig_C"/>
</dbReference>
<dbReference type="Pfam" id="PF07478">
    <property type="entry name" value="Dala_Dala_lig_C"/>
    <property type="match status" value="1"/>
</dbReference>
<evidence type="ECO:0000313" key="19">
    <source>
        <dbReference type="EMBL" id="SCD21197.1"/>
    </source>
</evidence>
<dbReference type="EC" id="6.3.2.4" evidence="4 14"/>
<evidence type="ECO:0000256" key="8">
    <source>
        <dbReference type="ARBA" id="ARBA00022741"/>
    </source>
</evidence>
<keyword evidence="16" id="KW-0460">Magnesium</keyword>
<keyword evidence="6 14" id="KW-0436">Ligase</keyword>
<sequence length="328" mass="36356">MKKNVAIVWGGYSSEIVISEKSAAGIYSFIDKEKYNVCKVRIDRTSWEVENQGCFYPVDKNNFSFSDGEAQCVAFDFAYITIHGTPGEDGTLQGYFDMLGIPYSNCGVLTSALTFNKFICNNFLKNFGIEVADSILLRKNDPYQPDGIISRLGLPIFVKPNLGGSSFATTKVKERVQLETAVEEAFREAPEVIIESFLQGTEVTCGCFEDSKGMTVLPLTEVVTTNEFFDFDAKYNGQVEEITPARIPEEITKAIQQETQRIYRLIGAKGIIRVDYILVGDMPVLLEVNTTPGMTATSFIPQQVNAAGLSMTNIITGIIEKELSQIEK</sequence>
<dbReference type="InterPro" id="IPR011761">
    <property type="entry name" value="ATP-grasp"/>
</dbReference>
<dbReference type="Gene3D" id="3.40.50.20">
    <property type="match status" value="1"/>
</dbReference>
<dbReference type="GO" id="GO:0008716">
    <property type="term" value="F:D-alanine-D-alanine ligase activity"/>
    <property type="evidence" value="ECO:0007669"/>
    <property type="project" value="UniProtKB-UniRule"/>
</dbReference>
<feature type="domain" description="ATP-grasp" evidence="18">
    <location>
        <begin position="121"/>
        <end position="320"/>
    </location>
</feature>
<comment type="similarity">
    <text evidence="3 14">Belongs to the D-alanine--D-alanine ligase family.</text>
</comment>
<proteinExistence type="inferred from homology"/>
<dbReference type="InterPro" id="IPR000291">
    <property type="entry name" value="D-Ala_lig_Van_CS"/>
</dbReference>
<feature type="binding site" evidence="16">
    <location>
        <position position="287"/>
    </location>
    <ligand>
        <name>Mg(2+)</name>
        <dbReference type="ChEBI" id="CHEBI:18420"/>
        <label>1</label>
    </ligand>
</feature>
<reference evidence="19 20" key="1">
    <citation type="submission" date="2016-08" db="EMBL/GenBank/DDBJ databases">
        <authorList>
            <person name="Seilhamer J.J."/>
        </authorList>
    </citation>
    <scope>NUCLEOTIDE SEQUENCE [LARGE SCALE GENOMIC DNA]</scope>
    <source>
        <strain evidence="19">M3/6</strain>
    </source>
</reference>
<comment type="function">
    <text evidence="14">Cell wall formation.</text>
</comment>
<dbReference type="PANTHER" id="PTHR23132:SF23">
    <property type="entry name" value="D-ALANINE--D-ALANINE LIGASE B"/>
    <property type="match status" value="1"/>
</dbReference>
<keyword evidence="11 14" id="KW-0573">Peptidoglycan synthesis</keyword>
<comment type="catalytic activity">
    <reaction evidence="13 14">
        <text>2 D-alanine + ATP = D-alanyl-D-alanine + ADP + phosphate + H(+)</text>
        <dbReference type="Rhea" id="RHEA:11224"/>
        <dbReference type="ChEBI" id="CHEBI:15378"/>
        <dbReference type="ChEBI" id="CHEBI:30616"/>
        <dbReference type="ChEBI" id="CHEBI:43474"/>
        <dbReference type="ChEBI" id="CHEBI:57416"/>
        <dbReference type="ChEBI" id="CHEBI:57822"/>
        <dbReference type="ChEBI" id="CHEBI:456216"/>
        <dbReference type="EC" id="6.3.2.4"/>
    </reaction>
</comment>
<dbReference type="GO" id="GO:0046872">
    <property type="term" value="F:metal ion binding"/>
    <property type="evidence" value="ECO:0007669"/>
    <property type="project" value="UniProtKB-KW"/>
</dbReference>
<dbReference type="PROSITE" id="PS00844">
    <property type="entry name" value="DALA_DALA_LIGASE_2"/>
    <property type="match status" value="1"/>
</dbReference>
<dbReference type="UniPathway" id="UPA00219"/>
<keyword evidence="7 16" id="KW-0479">Metal-binding</keyword>
<feature type="binding site" evidence="16">
    <location>
        <position position="289"/>
    </location>
    <ligand>
        <name>Mg(2+)</name>
        <dbReference type="ChEBI" id="CHEBI:18420"/>
        <label>2</label>
    </ligand>
</feature>
<keyword evidence="8 17" id="KW-0547">Nucleotide-binding</keyword>
<evidence type="ECO:0000256" key="6">
    <source>
        <dbReference type="ARBA" id="ARBA00022598"/>
    </source>
</evidence>
<dbReference type="Proteomes" id="UP000187464">
    <property type="component" value="Chromosome I"/>
</dbReference>
<dbReference type="RefSeq" id="WP_076931051.1">
    <property type="nucleotide sequence ID" value="NZ_LT605205.1"/>
</dbReference>
<evidence type="ECO:0000256" key="9">
    <source>
        <dbReference type="ARBA" id="ARBA00022840"/>
    </source>
</evidence>
<dbReference type="GO" id="GO:0009252">
    <property type="term" value="P:peptidoglycan biosynthetic process"/>
    <property type="evidence" value="ECO:0007669"/>
    <property type="project" value="UniProtKB-UniRule"/>
</dbReference>
<dbReference type="AlphaFoldDB" id="A0A1R3T9C0"/>
<name>A0A1R3T9C0_9BACT</name>
<comment type="cofactor">
    <cofactor evidence="16">
        <name>Mg(2+)</name>
        <dbReference type="ChEBI" id="CHEBI:18420"/>
    </cofactor>
    <cofactor evidence="16">
        <name>Mn(2+)</name>
        <dbReference type="ChEBI" id="CHEBI:29035"/>
    </cofactor>
    <text evidence="16">Binds 2 magnesium or manganese ions per subunit.</text>
</comment>
<organism evidence="19 20">
    <name type="scientific">Proteiniphilum saccharofermentans</name>
    <dbReference type="NCBI Taxonomy" id="1642647"/>
    <lineage>
        <taxon>Bacteria</taxon>
        <taxon>Pseudomonadati</taxon>
        <taxon>Bacteroidota</taxon>
        <taxon>Bacteroidia</taxon>
        <taxon>Bacteroidales</taxon>
        <taxon>Dysgonomonadaceae</taxon>
        <taxon>Proteiniphilum</taxon>
    </lineage>
</organism>
<evidence type="ECO:0000256" key="12">
    <source>
        <dbReference type="ARBA" id="ARBA00023316"/>
    </source>
</evidence>
<keyword evidence="9 17" id="KW-0067">ATP-binding</keyword>
<dbReference type="PANTHER" id="PTHR23132">
    <property type="entry name" value="D-ALANINE--D-ALANINE LIGASE"/>
    <property type="match status" value="1"/>
</dbReference>
<keyword evidence="5 14" id="KW-0963">Cytoplasm</keyword>
<dbReference type="Gene3D" id="3.30.470.20">
    <property type="entry name" value="ATP-grasp fold, B domain"/>
    <property type="match status" value="1"/>
</dbReference>
<dbReference type="KEGG" id="psac:PSM36_2393"/>
<dbReference type="PROSITE" id="PS50975">
    <property type="entry name" value="ATP_GRASP"/>
    <property type="match status" value="1"/>
</dbReference>
<dbReference type="Gene3D" id="3.30.1490.20">
    <property type="entry name" value="ATP-grasp fold, A domain"/>
    <property type="match status" value="1"/>
</dbReference>
<keyword evidence="12 14" id="KW-0961">Cell wall biogenesis/degradation</keyword>
<dbReference type="InterPro" id="IPR011127">
    <property type="entry name" value="Dala_Dala_lig_N"/>
</dbReference>
<evidence type="ECO:0000259" key="18">
    <source>
        <dbReference type="PROSITE" id="PS50975"/>
    </source>
</evidence>
<dbReference type="HAMAP" id="MF_00047">
    <property type="entry name" value="Dala_Dala_lig"/>
    <property type="match status" value="1"/>
</dbReference>
<dbReference type="InterPro" id="IPR005905">
    <property type="entry name" value="D_ala_D_ala"/>
</dbReference>
<dbReference type="GO" id="GO:0008360">
    <property type="term" value="P:regulation of cell shape"/>
    <property type="evidence" value="ECO:0007669"/>
    <property type="project" value="UniProtKB-KW"/>
</dbReference>
<dbReference type="InterPro" id="IPR013815">
    <property type="entry name" value="ATP_grasp_subdomain_1"/>
</dbReference>
<dbReference type="NCBIfam" id="NF002527">
    <property type="entry name" value="PRK01966.1-3"/>
    <property type="match status" value="1"/>
</dbReference>
<evidence type="ECO:0000256" key="15">
    <source>
        <dbReference type="PIRSR" id="PIRSR039102-1"/>
    </source>
</evidence>
<dbReference type="GO" id="GO:0071555">
    <property type="term" value="P:cell wall organization"/>
    <property type="evidence" value="ECO:0007669"/>
    <property type="project" value="UniProtKB-KW"/>
</dbReference>
<dbReference type="Pfam" id="PF01820">
    <property type="entry name" value="Dala_Dala_lig_N"/>
    <property type="match status" value="1"/>
</dbReference>
<feature type="binding site" evidence="16">
    <location>
        <position position="287"/>
    </location>
    <ligand>
        <name>Mg(2+)</name>
        <dbReference type="ChEBI" id="CHEBI:18420"/>
        <label>2</label>
    </ligand>
</feature>
<dbReference type="GO" id="GO:0005737">
    <property type="term" value="C:cytoplasm"/>
    <property type="evidence" value="ECO:0007669"/>
    <property type="project" value="UniProtKB-SubCell"/>
</dbReference>
<dbReference type="SUPFAM" id="SSF56059">
    <property type="entry name" value="Glutathione synthetase ATP-binding domain-like"/>
    <property type="match status" value="1"/>
</dbReference>
<evidence type="ECO:0000256" key="2">
    <source>
        <dbReference type="ARBA" id="ARBA00004496"/>
    </source>
</evidence>
<protein>
    <recommendedName>
        <fullName evidence="4 14">D-alanine--D-alanine ligase</fullName>
        <ecNumber evidence="4 14">6.3.2.4</ecNumber>
    </recommendedName>
    <alternativeName>
        <fullName evidence="14">D-Ala-D-Ala ligase</fullName>
    </alternativeName>
    <alternativeName>
        <fullName evidence="14">D-alanylalanine synthetase</fullName>
    </alternativeName>
</protein>
<dbReference type="STRING" id="1642647.PSM36_2393"/>